<reference evidence="2" key="1">
    <citation type="journal article" date="2021" name="IMA Fungus">
        <title>Genomic characterization of three marine fungi, including Emericellopsis atlantica sp. nov. with signatures of a generalist lifestyle and marine biomass degradation.</title>
        <authorList>
            <person name="Hagestad O.C."/>
            <person name="Hou L."/>
            <person name="Andersen J.H."/>
            <person name="Hansen E.H."/>
            <person name="Altermark B."/>
            <person name="Li C."/>
            <person name="Kuhnert E."/>
            <person name="Cox R.J."/>
            <person name="Crous P.W."/>
            <person name="Spatafora J.W."/>
            <person name="Lail K."/>
            <person name="Amirebrahimi M."/>
            <person name="Lipzen A."/>
            <person name="Pangilinan J."/>
            <person name="Andreopoulos W."/>
            <person name="Hayes R.D."/>
            <person name="Ng V."/>
            <person name="Grigoriev I.V."/>
            <person name="Jackson S.A."/>
            <person name="Sutton T.D.S."/>
            <person name="Dobson A.D.W."/>
            <person name="Rama T."/>
        </authorList>
    </citation>
    <scope>NUCLEOTIDE SEQUENCE</scope>
    <source>
        <strain evidence="2">TRa018bII</strain>
    </source>
</reference>
<feature type="chain" id="PRO_5040147293" description="Secreted protein" evidence="1">
    <location>
        <begin position="21"/>
        <end position="81"/>
    </location>
</feature>
<evidence type="ECO:0000313" key="3">
    <source>
        <dbReference type="Proteomes" id="UP000824998"/>
    </source>
</evidence>
<dbReference type="AlphaFoldDB" id="A0A9P7YH73"/>
<comment type="caution">
    <text evidence="2">The sequence shown here is derived from an EMBL/GenBank/DDBJ whole genome shotgun (WGS) entry which is preliminary data.</text>
</comment>
<name>A0A9P7YH73_9HELO</name>
<protein>
    <recommendedName>
        <fullName evidence="4">Secreted protein</fullName>
    </recommendedName>
</protein>
<dbReference type="EMBL" id="MU251497">
    <property type="protein sequence ID" value="KAG9233526.1"/>
    <property type="molecule type" value="Genomic_DNA"/>
</dbReference>
<keyword evidence="3" id="KW-1185">Reference proteome</keyword>
<proteinExistence type="predicted"/>
<evidence type="ECO:0000313" key="2">
    <source>
        <dbReference type="EMBL" id="KAG9233526.1"/>
    </source>
</evidence>
<evidence type="ECO:0000256" key="1">
    <source>
        <dbReference type="SAM" id="SignalP"/>
    </source>
</evidence>
<keyword evidence="1" id="KW-0732">Signal</keyword>
<feature type="signal peptide" evidence="1">
    <location>
        <begin position="1"/>
        <end position="20"/>
    </location>
</feature>
<gene>
    <name evidence="2" type="ORF">BJ875DRAFT_42873</name>
</gene>
<accession>A0A9P7YH73</accession>
<sequence length="81" mass="8960">MVPNLTCACFLLWVVSWCSRNPVCLCITLVSSEKRSASYIPVHVPGVSHCDAQVFIGSSCVDRSRGCNPHAREPAYFSTLW</sequence>
<evidence type="ECO:0008006" key="4">
    <source>
        <dbReference type="Google" id="ProtNLM"/>
    </source>
</evidence>
<organism evidence="2 3">
    <name type="scientific">Amylocarpus encephaloides</name>
    <dbReference type="NCBI Taxonomy" id="45428"/>
    <lineage>
        <taxon>Eukaryota</taxon>
        <taxon>Fungi</taxon>
        <taxon>Dikarya</taxon>
        <taxon>Ascomycota</taxon>
        <taxon>Pezizomycotina</taxon>
        <taxon>Leotiomycetes</taxon>
        <taxon>Helotiales</taxon>
        <taxon>Helotiales incertae sedis</taxon>
        <taxon>Amylocarpus</taxon>
    </lineage>
</organism>
<dbReference type="Proteomes" id="UP000824998">
    <property type="component" value="Unassembled WGS sequence"/>
</dbReference>